<dbReference type="CDD" id="cd07302">
    <property type="entry name" value="CHD"/>
    <property type="match status" value="1"/>
</dbReference>
<feature type="domain" description="Guanylate cyclase" evidence="1">
    <location>
        <begin position="12"/>
        <end position="126"/>
    </location>
</feature>
<dbReference type="SUPFAM" id="SSF52964">
    <property type="entry name" value="TolB, N-terminal domain"/>
    <property type="match status" value="1"/>
</dbReference>
<proteinExistence type="predicted"/>
<dbReference type="InterPro" id="IPR019734">
    <property type="entry name" value="TPR_rpt"/>
</dbReference>
<dbReference type="InterPro" id="IPR011990">
    <property type="entry name" value="TPR-like_helical_dom_sf"/>
</dbReference>
<dbReference type="Gene3D" id="3.30.70.1230">
    <property type="entry name" value="Nucleotide cyclase"/>
    <property type="match status" value="1"/>
</dbReference>
<dbReference type="OrthoDB" id="9807521at2"/>
<keyword evidence="3" id="KW-1185">Reference proteome</keyword>
<dbReference type="PROSITE" id="PS50125">
    <property type="entry name" value="GUANYLATE_CYCLASE_2"/>
    <property type="match status" value="1"/>
</dbReference>
<sequence>MADWHYTRQLATIISIDAVGFSRLMGLDDVSAVAAFEERRNIIIESCGVFGGRTFGAAGDSIMAEFGNPIEALRAAFDFQDRIATLNASADENKRMPFRAGINTGDVIVRYDCLYGDDVNIAARIQEFAPHNGIAISETAWRHVKDKSTAEFTDLGEFLLKNIALPVRVLIAARGGNGGAPARPQALARLDPAYQQKHLSSGPPAIAVLPFRNDSNERDIDYIADGIAEDIIYGLSNTRWISVIAKSSSFQFRDDALGATAIGNVLGARYVVGGALSRSGGRIRLNASLVDASNGRLVWSRRFERELVDIFRLQDEIGSEIVSMLEKEVDRVEQTRTFQVPWESLETWQLVRRGRWHMNRRTRKDTELAREFFEKAYVEDPNSSAVLNELAWWHFWNAWLRFGDSDELEKVTSYARKALLVDSQDARPHAYLGVTDIMRGRPKSALDHLEDALHINPSFAFARSAKGSAHLLLGEAGKAIPLFQDVERLSPFDLYAFHNLGELAAAYCFTHDWTSAIETADRSLSLSPGYFYARYVKIGALMRSGQCDAAKRELAVFQARHPDFSSERVGWIPFVDKAANAFLIENFEMARSHEPAGGKCLQTEDGRHL</sequence>
<dbReference type="GO" id="GO:0006171">
    <property type="term" value="P:cAMP biosynthetic process"/>
    <property type="evidence" value="ECO:0007669"/>
    <property type="project" value="TreeGrafter"/>
</dbReference>
<evidence type="ECO:0000313" key="2">
    <source>
        <dbReference type="EMBL" id="EHK55225.1"/>
    </source>
</evidence>
<organism evidence="2 3">
    <name type="scientific">Mesorhizobium alhagi CCNWXJ12-2</name>
    <dbReference type="NCBI Taxonomy" id="1107882"/>
    <lineage>
        <taxon>Bacteria</taxon>
        <taxon>Pseudomonadati</taxon>
        <taxon>Pseudomonadota</taxon>
        <taxon>Alphaproteobacteria</taxon>
        <taxon>Hyphomicrobiales</taxon>
        <taxon>Phyllobacteriaceae</taxon>
        <taxon>Allomesorhizobium</taxon>
    </lineage>
</organism>
<evidence type="ECO:0000313" key="3">
    <source>
        <dbReference type="Proteomes" id="UP000003250"/>
    </source>
</evidence>
<dbReference type="InterPro" id="IPR029787">
    <property type="entry name" value="Nucleotide_cyclase"/>
</dbReference>
<dbReference type="SUPFAM" id="SSF48452">
    <property type="entry name" value="TPR-like"/>
    <property type="match status" value="1"/>
</dbReference>
<dbReference type="InterPro" id="IPR050697">
    <property type="entry name" value="Adenylyl/Guanylyl_Cyclase_3/4"/>
</dbReference>
<dbReference type="Gene3D" id="1.25.40.10">
    <property type="entry name" value="Tetratricopeptide repeat domain"/>
    <property type="match status" value="1"/>
</dbReference>
<name>H0HVK8_9HYPH</name>
<dbReference type="GO" id="GO:0004016">
    <property type="term" value="F:adenylate cyclase activity"/>
    <property type="evidence" value="ECO:0007669"/>
    <property type="project" value="UniProtKB-ARBA"/>
</dbReference>
<dbReference type="Proteomes" id="UP000003250">
    <property type="component" value="Unassembled WGS sequence"/>
</dbReference>
<dbReference type="Gene3D" id="3.40.50.10070">
    <property type="entry name" value="TolB, N-terminal domain"/>
    <property type="match status" value="1"/>
</dbReference>
<reference evidence="2 3" key="1">
    <citation type="journal article" date="2012" name="J. Bacteriol.">
        <title>Draft Genome Sequence of Mesorhizobium alhagi CCNWXJ12-2T, a Novel Salt-Resistant Species Isolated from the Desert of Northwestern China.</title>
        <authorList>
            <person name="Zhou M."/>
            <person name="Chen W."/>
            <person name="Chen H."/>
            <person name="Wei G."/>
        </authorList>
    </citation>
    <scope>NUCLEOTIDE SEQUENCE [LARGE SCALE GENOMIC DNA]</scope>
    <source>
        <strain evidence="2 3">CCNWXJ12-2</strain>
    </source>
</reference>
<dbReference type="RefSeq" id="WP_008837816.1">
    <property type="nucleotide sequence ID" value="NZ_AHAM01000173.1"/>
</dbReference>
<gene>
    <name evidence="2" type="ORF">MAXJ12_21075</name>
</gene>
<evidence type="ECO:0000259" key="1">
    <source>
        <dbReference type="PROSITE" id="PS50125"/>
    </source>
</evidence>
<dbReference type="PATRIC" id="fig|1107882.3.peg.4116"/>
<protein>
    <submittedName>
        <fullName evidence="2">Adenylate cyclase</fullName>
    </submittedName>
</protein>
<dbReference type="SMART" id="SM00028">
    <property type="entry name" value="TPR"/>
    <property type="match status" value="3"/>
</dbReference>
<dbReference type="SUPFAM" id="SSF55073">
    <property type="entry name" value="Nucleotide cyclase"/>
    <property type="match status" value="1"/>
</dbReference>
<dbReference type="PANTHER" id="PTHR43081:SF19">
    <property type="entry name" value="PH-SENSITIVE ADENYLATE CYCLASE RV1264"/>
    <property type="match status" value="1"/>
</dbReference>
<dbReference type="Pfam" id="PF00211">
    <property type="entry name" value="Guanylate_cyc"/>
    <property type="match status" value="1"/>
</dbReference>
<dbReference type="EMBL" id="AHAM01000173">
    <property type="protein sequence ID" value="EHK55225.1"/>
    <property type="molecule type" value="Genomic_DNA"/>
</dbReference>
<dbReference type="InterPro" id="IPR001054">
    <property type="entry name" value="A/G_cyclase"/>
</dbReference>
<dbReference type="GO" id="GO:0035556">
    <property type="term" value="P:intracellular signal transduction"/>
    <property type="evidence" value="ECO:0007669"/>
    <property type="project" value="InterPro"/>
</dbReference>
<dbReference type="PANTHER" id="PTHR43081">
    <property type="entry name" value="ADENYLATE CYCLASE, TERMINAL-DIFFERENTIATION SPECIFIC-RELATED"/>
    <property type="match status" value="1"/>
</dbReference>
<dbReference type="AlphaFoldDB" id="H0HVK8"/>
<accession>H0HVK8</accession>